<dbReference type="AlphaFoldDB" id="A0A238FLE0"/>
<dbReference type="SUPFAM" id="SSF89095">
    <property type="entry name" value="GatB/YqeY motif"/>
    <property type="match status" value="1"/>
</dbReference>
<gene>
    <name evidence="1" type="primary">AIM41</name>
    <name evidence="2" type="ORF">BQ2448_4590</name>
</gene>
<dbReference type="Gene3D" id="1.10.1510.10">
    <property type="entry name" value="Uncharacterised protein YqeY/AIM41 PF09424, N-terminal domain"/>
    <property type="match status" value="1"/>
</dbReference>
<dbReference type="Proteomes" id="UP000198372">
    <property type="component" value="Unassembled WGS sequence"/>
</dbReference>
<dbReference type="PANTHER" id="PTHR28055:SF1">
    <property type="entry name" value="ALTERED INHERITANCE OF MITOCHONDRIA PROTEIN 41, MITOCHONDRIAL"/>
    <property type="match status" value="1"/>
</dbReference>
<dbReference type="OrthoDB" id="538640at2759"/>
<accession>A0A238FLE0</accession>
<organism evidence="2 3">
    <name type="scientific">Microbotryum intermedium</name>
    <dbReference type="NCBI Taxonomy" id="269621"/>
    <lineage>
        <taxon>Eukaryota</taxon>
        <taxon>Fungi</taxon>
        <taxon>Dikarya</taxon>
        <taxon>Basidiomycota</taxon>
        <taxon>Pucciniomycotina</taxon>
        <taxon>Microbotryomycetes</taxon>
        <taxon>Microbotryales</taxon>
        <taxon>Microbotryaceae</taxon>
        <taxon>Microbotryum</taxon>
    </lineage>
</organism>
<dbReference type="EMBL" id="FMSP01000008">
    <property type="protein sequence ID" value="SCV71896.1"/>
    <property type="molecule type" value="Genomic_DNA"/>
</dbReference>
<dbReference type="InterPro" id="IPR019004">
    <property type="entry name" value="YqeY/Aim41"/>
</dbReference>
<comment type="similarity">
    <text evidence="1">Belongs to the AIM41 family.</text>
</comment>
<dbReference type="InterPro" id="IPR003789">
    <property type="entry name" value="Asn/Gln_tRNA_amidoTrase-B-like"/>
</dbReference>
<dbReference type="STRING" id="269621.A0A238FLE0"/>
<comment type="subcellular location">
    <subcellularLocation>
        <location evidence="1">Mitochondrion</location>
    </subcellularLocation>
</comment>
<sequence>MASLLKAPLTSRALLSTAPRSTHAHLRPATSPFDLARRCQSSSSSSPAASTLTAAPTLDATLRQALKGYMKSRATFESGVIKSILADLQTTSHLASPPNPHKVLLRSIKTRLEAATQFTSSTPPRQDLADQYTREAQLLQQFVQASESEVSGMDGMELEGIIKASLEEVKVEKAGEDVGVKDLGRVIKLVLAKTKGKVGGKGVSEAVKKYFEASVPK</sequence>
<reference evidence="3" key="1">
    <citation type="submission" date="2016-09" db="EMBL/GenBank/DDBJ databases">
        <authorList>
            <person name="Jeantristanb JTB J.-T."/>
            <person name="Ricardo R."/>
        </authorList>
    </citation>
    <scope>NUCLEOTIDE SEQUENCE [LARGE SCALE GENOMIC DNA]</scope>
</reference>
<dbReference type="Pfam" id="PF09424">
    <property type="entry name" value="YqeY"/>
    <property type="match status" value="1"/>
</dbReference>
<keyword evidence="3" id="KW-1185">Reference proteome</keyword>
<name>A0A238FLE0_9BASI</name>
<evidence type="ECO:0000313" key="2">
    <source>
        <dbReference type="EMBL" id="SCV71896.1"/>
    </source>
</evidence>
<dbReference type="PANTHER" id="PTHR28055">
    <property type="entry name" value="ALTERED INHERITANCE OF MITOCHONDRIA PROTEIN 41, MITOCHONDRIAL"/>
    <property type="match status" value="1"/>
</dbReference>
<keyword evidence="1" id="KW-0496">Mitochondrion</keyword>
<proteinExistence type="inferred from homology"/>
<dbReference type="InterPro" id="IPR023168">
    <property type="entry name" value="GatB_Yqey_C_2"/>
</dbReference>
<protein>
    <recommendedName>
        <fullName evidence="1">Altered inheritance of mitochondria protein 41</fullName>
    </recommendedName>
</protein>
<evidence type="ECO:0000313" key="3">
    <source>
        <dbReference type="Proteomes" id="UP000198372"/>
    </source>
</evidence>
<evidence type="ECO:0000256" key="1">
    <source>
        <dbReference type="RuleBase" id="RU365099"/>
    </source>
</evidence>
<dbReference type="GO" id="GO:0016884">
    <property type="term" value="F:carbon-nitrogen ligase activity, with glutamine as amido-N-donor"/>
    <property type="evidence" value="ECO:0007669"/>
    <property type="project" value="UniProtKB-UniRule"/>
</dbReference>
<dbReference type="Gene3D" id="1.10.10.410">
    <property type="match status" value="1"/>
</dbReference>
<dbReference type="InterPro" id="IPR042184">
    <property type="entry name" value="YqeY/Aim41_N"/>
</dbReference>
<dbReference type="GO" id="GO:0005739">
    <property type="term" value="C:mitochondrion"/>
    <property type="evidence" value="ECO:0007669"/>
    <property type="project" value="UniProtKB-SubCell"/>
</dbReference>